<evidence type="ECO:0000256" key="2">
    <source>
        <dbReference type="ARBA" id="ARBA00005985"/>
    </source>
</evidence>
<dbReference type="Proteomes" id="UP000639772">
    <property type="component" value="Chromosome 12"/>
</dbReference>
<comment type="similarity">
    <text evidence="2">Belongs to the UbiA prenyltransferase family.</text>
</comment>
<evidence type="ECO:0000256" key="1">
    <source>
        <dbReference type="ARBA" id="ARBA00004141"/>
    </source>
</evidence>
<evidence type="ECO:0000256" key="4">
    <source>
        <dbReference type="ARBA" id="ARBA00022692"/>
    </source>
</evidence>
<comment type="caution">
    <text evidence="8">The sequence shown here is derived from an EMBL/GenBank/DDBJ whole genome shotgun (WGS) entry which is preliminary data.</text>
</comment>
<dbReference type="Pfam" id="PF01040">
    <property type="entry name" value="UbiA"/>
    <property type="match status" value="1"/>
</dbReference>
<evidence type="ECO:0000313" key="8">
    <source>
        <dbReference type="EMBL" id="KAG0459655.1"/>
    </source>
</evidence>
<evidence type="ECO:0000256" key="7">
    <source>
        <dbReference type="SAM" id="Phobius"/>
    </source>
</evidence>
<dbReference type="GO" id="GO:0016765">
    <property type="term" value="F:transferase activity, transferring alkyl or aryl (other than methyl) groups"/>
    <property type="evidence" value="ECO:0007669"/>
    <property type="project" value="InterPro"/>
</dbReference>
<comment type="subcellular location">
    <subcellularLocation>
        <location evidence="1">Membrane</location>
        <topology evidence="1">Multi-pass membrane protein</topology>
    </subcellularLocation>
</comment>
<dbReference type="EMBL" id="JADCNM010000012">
    <property type="protein sequence ID" value="KAG0459655.1"/>
    <property type="molecule type" value="Genomic_DNA"/>
</dbReference>
<dbReference type="Gene3D" id="1.20.120.1780">
    <property type="entry name" value="UbiA prenyltransferase"/>
    <property type="match status" value="1"/>
</dbReference>
<proteinExistence type="inferred from homology"/>
<keyword evidence="4 7" id="KW-0812">Transmembrane</keyword>
<feature type="transmembrane region" description="Helical" evidence="7">
    <location>
        <begin position="141"/>
        <end position="161"/>
    </location>
</feature>
<keyword evidence="6 7" id="KW-0472">Membrane</keyword>
<feature type="transmembrane region" description="Helical" evidence="7">
    <location>
        <begin position="82"/>
        <end position="102"/>
    </location>
</feature>
<reference evidence="8 9" key="1">
    <citation type="journal article" date="2020" name="Nat. Food">
        <title>A phased Vanilla planifolia genome enables genetic improvement of flavour and production.</title>
        <authorList>
            <person name="Hasing T."/>
            <person name="Tang H."/>
            <person name="Brym M."/>
            <person name="Khazi F."/>
            <person name="Huang T."/>
            <person name="Chambers A.H."/>
        </authorList>
    </citation>
    <scope>NUCLEOTIDE SEQUENCE [LARGE SCALE GENOMIC DNA]</scope>
    <source>
        <tissue evidence="8">Leaf</tissue>
    </source>
</reference>
<evidence type="ECO:0000256" key="3">
    <source>
        <dbReference type="ARBA" id="ARBA00022679"/>
    </source>
</evidence>
<dbReference type="PANTHER" id="PTHR43009:SF6">
    <property type="entry name" value="HOMOGENTISATE PHYTYLTRANSFERASE 1, CHLOROPLASTIC"/>
    <property type="match status" value="1"/>
</dbReference>
<organism evidence="8 9">
    <name type="scientific">Vanilla planifolia</name>
    <name type="common">Vanilla</name>
    <dbReference type="NCBI Taxonomy" id="51239"/>
    <lineage>
        <taxon>Eukaryota</taxon>
        <taxon>Viridiplantae</taxon>
        <taxon>Streptophyta</taxon>
        <taxon>Embryophyta</taxon>
        <taxon>Tracheophyta</taxon>
        <taxon>Spermatophyta</taxon>
        <taxon>Magnoliopsida</taxon>
        <taxon>Liliopsida</taxon>
        <taxon>Asparagales</taxon>
        <taxon>Orchidaceae</taxon>
        <taxon>Vanilloideae</taxon>
        <taxon>Vanilleae</taxon>
        <taxon>Vanilla</taxon>
    </lineage>
</organism>
<dbReference type="PANTHER" id="PTHR43009">
    <property type="entry name" value="HOMOGENTISATE SOLANESYLTRANSFERASE, CHLOROPLASTIC"/>
    <property type="match status" value="1"/>
</dbReference>
<gene>
    <name evidence="8" type="ORF">HPP92_022783</name>
</gene>
<sequence length="162" mass="18566">MEEICRSCCLVHSCCSCCDCSTGIFSSHADLHLWKKSYILKTINFCNSFHDLLFCRYSFIQDIEGDRIFGIRSFSVRLGQKPVFWACVCLLEFAYAVGVVVGATSAHFWSKLVTVTSHAILASVLWNNARSVNLTNKSDITNFYMFIWKLFYAEYLLIPLIR</sequence>
<dbReference type="AlphaFoldDB" id="A0A835UG05"/>
<dbReference type="InterPro" id="IPR000537">
    <property type="entry name" value="UbiA_prenyltransferase"/>
</dbReference>
<keyword evidence="3" id="KW-0808">Transferase</keyword>
<keyword evidence="5 7" id="KW-1133">Transmembrane helix</keyword>
<evidence type="ECO:0000256" key="5">
    <source>
        <dbReference type="ARBA" id="ARBA00022989"/>
    </source>
</evidence>
<evidence type="ECO:0000256" key="6">
    <source>
        <dbReference type="ARBA" id="ARBA00023136"/>
    </source>
</evidence>
<evidence type="ECO:0000313" key="9">
    <source>
        <dbReference type="Proteomes" id="UP000639772"/>
    </source>
</evidence>
<accession>A0A835UG05</accession>
<protein>
    <submittedName>
        <fullName evidence="8">Uncharacterized protein</fullName>
    </submittedName>
</protein>
<dbReference type="OrthoDB" id="1502398at2759"/>
<dbReference type="GO" id="GO:0016020">
    <property type="term" value="C:membrane"/>
    <property type="evidence" value="ECO:0007669"/>
    <property type="project" value="UniProtKB-SubCell"/>
</dbReference>
<name>A0A835UG05_VANPL</name>